<dbReference type="AlphaFoldDB" id="A0A8T2GCQ6"/>
<comment type="caution">
    <text evidence="1">The sequence shown here is derived from an EMBL/GenBank/DDBJ whole genome shotgun (WGS) entry which is preliminary data.</text>
</comment>
<evidence type="ECO:0000313" key="2">
    <source>
        <dbReference type="Proteomes" id="UP000694240"/>
    </source>
</evidence>
<gene>
    <name evidence="1" type="ORF">ISN45_At01g000130</name>
</gene>
<evidence type="ECO:0000313" key="1">
    <source>
        <dbReference type="EMBL" id="KAG7644643.1"/>
    </source>
</evidence>
<reference evidence="1 2" key="1">
    <citation type="submission" date="2020-12" db="EMBL/GenBank/DDBJ databases">
        <title>Concerted genomic and epigenomic changes stabilize Arabidopsis allopolyploids.</title>
        <authorList>
            <person name="Chen Z."/>
        </authorList>
    </citation>
    <scope>NUCLEOTIDE SEQUENCE [LARGE SCALE GENOMIC DNA]</scope>
    <source>
        <strain evidence="1">Allo738</strain>
        <tissue evidence="1">Leaf</tissue>
    </source>
</reference>
<organism evidence="1 2">
    <name type="scientific">Arabidopsis thaliana x Arabidopsis arenosa</name>
    <dbReference type="NCBI Taxonomy" id="1240361"/>
    <lineage>
        <taxon>Eukaryota</taxon>
        <taxon>Viridiplantae</taxon>
        <taxon>Streptophyta</taxon>
        <taxon>Embryophyta</taxon>
        <taxon>Tracheophyta</taxon>
        <taxon>Spermatophyta</taxon>
        <taxon>Magnoliopsida</taxon>
        <taxon>eudicotyledons</taxon>
        <taxon>Gunneridae</taxon>
        <taxon>Pentapetalae</taxon>
        <taxon>rosids</taxon>
        <taxon>malvids</taxon>
        <taxon>Brassicales</taxon>
        <taxon>Brassicaceae</taxon>
        <taxon>Camelineae</taxon>
        <taxon>Arabidopsis</taxon>
    </lineage>
</organism>
<keyword evidence="2" id="KW-1185">Reference proteome</keyword>
<dbReference type="EMBL" id="JAEFBK010000001">
    <property type="protein sequence ID" value="KAG7644643.1"/>
    <property type="molecule type" value="Genomic_DNA"/>
</dbReference>
<protein>
    <submittedName>
        <fullName evidence="1">Uncharacterized protein</fullName>
    </submittedName>
</protein>
<dbReference type="Proteomes" id="UP000694240">
    <property type="component" value="Chromosome 1"/>
</dbReference>
<name>A0A8T2GCQ6_9BRAS</name>
<sequence>MLISISPLIFVIPVSSDVASSDWLHLTKAKNIIYIY</sequence>
<proteinExistence type="predicted"/>
<accession>A0A8T2GCQ6</accession>